<dbReference type="AlphaFoldDB" id="A0AAW1VHH9"/>
<proteinExistence type="predicted"/>
<evidence type="ECO:0000313" key="2">
    <source>
        <dbReference type="Proteomes" id="UP001457282"/>
    </source>
</evidence>
<comment type="caution">
    <text evidence="1">The sequence shown here is derived from an EMBL/GenBank/DDBJ whole genome shotgun (WGS) entry which is preliminary data.</text>
</comment>
<gene>
    <name evidence="1" type="ORF">M0R45_002357</name>
</gene>
<dbReference type="Proteomes" id="UP001457282">
    <property type="component" value="Unassembled WGS sequence"/>
</dbReference>
<evidence type="ECO:0000313" key="1">
    <source>
        <dbReference type="EMBL" id="KAK9900957.1"/>
    </source>
</evidence>
<protein>
    <submittedName>
        <fullName evidence="1">Uncharacterized protein</fullName>
    </submittedName>
</protein>
<sequence length="163" mass="17611">MLLSVPHGFSSLSFSQELTQPLLHPQILFATSPAQFVQLLTVNVELLTASSSAIDPLPPSKSPSPISHSRRRRSESPCFTVELLCSNSPCPSPLAATGVVTKHRIDLPVSQPSPPPRKATKPVLIHLIAAISLRRCCHPAPLSCEPILCRRLHFTAPTAPPRP</sequence>
<name>A0AAW1VHH9_RUBAR</name>
<keyword evidence="2" id="KW-1185">Reference proteome</keyword>
<accession>A0AAW1VHH9</accession>
<dbReference type="EMBL" id="JBEDUW010000348">
    <property type="protein sequence ID" value="KAK9900957.1"/>
    <property type="molecule type" value="Genomic_DNA"/>
</dbReference>
<reference evidence="1 2" key="1">
    <citation type="journal article" date="2023" name="G3 (Bethesda)">
        <title>A chromosome-length genome assembly and annotation of blackberry (Rubus argutus, cv. 'Hillquist').</title>
        <authorList>
            <person name="Bruna T."/>
            <person name="Aryal R."/>
            <person name="Dudchenko O."/>
            <person name="Sargent D.J."/>
            <person name="Mead D."/>
            <person name="Buti M."/>
            <person name="Cavallini A."/>
            <person name="Hytonen T."/>
            <person name="Andres J."/>
            <person name="Pham M."/>
            <person name="Weisz D."/>
            <person name="Mascagni F."/>
            <person name="Usai G."/>
            <person name="Natali L."/>
            <person name="Bassil N."/>
            <person name="Fernandez G.E."/>
            <person name="Lomsadze A."/>
            <person name="Armour M."/>
            <person name="Olukolu B."/>
            <person name="Poorten T."/>
            <person name="Britton C."/>
            <person name="Davik J."/>
            <person name="Ashrafi H."/>
            <person name="Aiden E.L."/>
            <person name="Borodovsky M."/>
            <person name="Worthington M."/>
        </authorList>
    </citation>
    <scope>NUCLEOTIDE SEQUENCE [LARGE SCALE GENOMIC DNA]</scope>
    <source>
        <strain evidence="1">PI 553951</strain>
    </source>
</reference>
<organism evidence="1 2">
    <name type="scientific">Rubus argutus</name>
    <name type="common">Southern blackberry</name>
    <dbReference type="NCBI Taxonomy" id="59490"/>
    <lineage>
        <taxon>Eukaryota</taxon>
        <taxon>Viridiplantae</taxon>
        <taxon>Streptophyta</taxon>
        <taxon>Embryophyta</taxon>
        <taxon>Tracheophyta</taxon>
        <taxon>Spermatophyta</taxon>
        <taxon>Magnoliopsida</taxon>
        <taxon>eudicotyledons</taxon>
        <taxon>Gunneridae</taxon>
        <taxon>Pentapetalae</taxon>
        <taxon>rosids</taxon>
        <taxon>fabids</taxon>
        <taxon>Rosales</taxon>
        <taxon>Rosaceae</taxon>
        <taxon>Rosoideae</taxon>
        <taxon>Rosoideae incertae sedis</taxon>
        <taxon>Rubus</taxon>
    </lineage>
</organism>